<keyword evidence="2 5" id="KW-0378">Hydrolase</keyword>
<keyword evidence="6" id="KW-1185">Reference proteome</keyword>
<dbReference type="Gene3D" id="3.60.60.10">
    <property type="entry name" value="Penicillin V Acylase, Chain A"/>
    <property type="match status" value="1"/>
</dbReference>
<dbReference type="GO" id="GO:0016787">
    <property type="term" value="F:hydrolase activity"/>
    <property type="evidence" value="ECO:0007669"/>
    <property type="project" value="UniProtKB-KW"/>
</dbReference>
<dbReference type="InterPro" id="IPR052193">
    <property type="entry name" value="Peptidase_C59"/>
</dbReference>
<evidence type="ECO:0000256" key="2">
    <source>
        <dbReference type="ARBA" id="ARBA00022801"/>
    </source>
</evidence>
<dbReference type="PANTHER" id="PTHR35527">
    <property type="entry name" value="CHOLOYLGLYCINE HYDROLASE"/>
    <property type="match status" value="1"/>
</dbReference>
<evidence type="ECO:0000313" key="5">
    <source>
        <dbReference type="EMBL" id="MBM6857886.1"/>
    </source>
</evidence>
<dbReference type="Proteomes" id="UP000698924">
    <property type="component" value="Unassembled WGS sequence"/>
</dbReference>
<dbReference type="RefSeq" id="WP_204972108.1">
    <property type="nucleotide sequence ID" value="NZ_JAAZTS010000014.1"/>
</dbReference>
<feature type="chain" id="PRO_5041367786" evidence="3">
    <location>
        <begin position="24"/>
        <end position="360"/>
    </location>
</feature>
<name>A0AA40ZUM9_9BACT</name>
<dbReference type="SUPFAM" id="SSF56235">
    <property type="entry name" value="N-terminal nucleophile aminohydrolases (Ntn hydrolases)"/>
    <property type="match status" value="1"/>
</dbReference>
<protein>
    <submittedName>
        <fullName evidence="5">Choloylglycine hydrolase family protein</fullName>
    </submittedName>
</protein>
<evidence type="ECO:0000256" key="1">
    <source>
        <dbReference type="ARBA" id="ARBA00006625"/>
    </source>
</evidence>
<dbReference type="InterPro" id="IPR029055">
    <property type="entry name" value="Ntn_hydrolases_N"/>
</dbReference>
<proteinExistence type="inferred from homology"/>
<dbReference type="Pfam" id="PF02275">
    <property type="entry name" value="CBAH"/>
    <property type="match status" value="1"/>
</dbReference>
<comment type="similarity">
    <text evidence="1">Belongs to the peptidase C59 family.</text>
</comment>
<keyword evidence="3" id="KW-0732">Signal</keyword>
<dbReference type="InterPro" id="IPR029132">
    <property type="entry name" value="CBAH/NAAA_C"/>
</dbReference>
<organism evidence="5 6">
    <name type="scientific">Caecibacteroides pullorum</name>
    <dbReference type="NCBI Taxonomy" id="2725562"/>
    <lineage>
        <taxon>Bacteria</taxon>
        <taxon>Pseudomonadati</taxon>
        <taxon>Bacteroidota</taxon>
        <taxon>Bacteroidia</taxon>
        <taxon>Bacteroidales</taxon>
        <taxon>Bacteroidaceae</taxon>
        <taxon>Caecibacteroides</taxon>
    </lineage>
</organism>
<feature type="signal peptide" evidence="3">
    <location>
        <begin position="1"/>
        <end position="23"/>
    </location>
</feature>
<evidence type="ECO:0000256" key="3">
    <source>
        <dbReference type="SAM" id="SignalP"/>
    </source>
</evidence>
<sequence>MKKIFITCMAVAMVLLTQQKADACTGITLTAKDSARIVARTIEWGGSELNSQYVVVPRGYVQHSYVPGYTLNGMKMVAQYGYVGLSVEQKEFVVEGLNEVGLSAGLFYFPGYGQYEAYNEEVKEQSVTDLQLISWILGSCATIEQVKEAVSKVHIIAIDPRASTVHWRFADKSGQQIVLEIVGGKPCFYENRLGVLTNSPGFEWQMTNLNNYVNLYAGTAEARKMGDVQIASFGAGSGSLGIPGDVTPPSRFVRAAFYQTTAPLQAKAEDAVRQGFQILNNFDIPIGVEFADGKIPVDIPSATQWTTVTDITNRVIYYRTMYNSAIRRIDLSEIDFTRVNYRAVPLDDVKQQPFVPVVIR</sequence>
<gene>
    <name evidence="5" type="ORF">H6D15_09800</name>
</gene>
<accession>A0AA40ZUM9</accession>
<reference evidence="5 6" key="1">
    <citation type="journal article" date="2021" name="Sci. Rep.">
        <title>The distribution of antibiotic resistance genes in chicken gut microbiota commensals.</title>
        <authorList>
            <person name="Juricova H."/>
            <person name="Matiasovicova J."/>
            <person name="Kubasova T."/>
            <person name="Cejkova D."/>
            <person name="Rychlik I."/>
        </authorList>
    </citation>
    <scope>NUCLEOTIDE SEQUENCE [LARGE SCALE GENOMIC DNA]</scope>
    <source>
        <strain evidence="5 6">An421</strain>
    </source>
</reference>
<feature type="domain" description="Choloylglycine hydrolase/NAAA C-terminal" evidence="4">
    <location>
        <begin position="24"/>
        <end position="334"/>
    </location>
</feature>
<evidence type="ECO:0000313" key="6">
    <source>
        <dbReference type="Proteomes" id="UP000698924"/>
    </source>
</evidence>
<dbReference type="EMBL" id="JACJMO010000014">
    <property type="protein sequence ID" value="MBM6857886.1"/>
    <property type="molecule type" value="Genomic_DNA"/>
</dbReference>
<evidence type="ECO:0000259" key="4">
    <source>
        <dbReference type="Pfam" id="PF02275"/>
    </source>
</evidence>
<dbReference type="CDD" id="cd00542">
    <property type="entry name" value="Ntn_PVA"/>
    <property type="match status" value="1"/>
</dbReference>
<dbReference type="PANTHER" id="PTHR35527:SF2">
    <property type="entry name" value="HYDROLASE"/>
    <property type="match status" value="1"/>
</dbReference>
<comment type="caution">
    <text evidence="5">The sequence shown here is derived from an EMBL/GenBank/DDBJ whole genome shotgun (WGS) entry which is preliminary data.</text>
</comment>
<dbReference type="AlphaFoldDB" id="A0AA40ZUM9"/>